<dbReference type="HAMAP" id="MF_00081">
    <property type="entry name" value="HrcA"/>
    <property type="match status" value="1"/>
</dbReference>
<dbReference type="Proteomes" id="UP000034403">
    <property type="component" value="Unassembled WGS sequence"/>
</dbReference>
<evidence type="ECO:0000259" key="6">
    <source>
        <dbReference type="Pfam" id="PF01628"/>
    </source>
</evidence>
<proteinExistence type="inferred from homology"/>
<dbReference type="GO" id="GO:0045892">
    <property type="term" value="P:negative regulation of DNA-templated transcription"/>
    <property type="evidence" value="ECO:0007669"/>
    <property type="project" value="UniProtKB-UniRule"/>
</dbReference>
<keyword evidence="2 5" id="KW-0805">Transcription regulation</keyword>
<comment type="similarity">
    <text evidence="5">Belongs to the HrcA family.</text>
</comment>
<keyword evidence="4 5" id="KW-0804">Transcription</keyword>
<evidence type="ECO:0000313" key="8">
    <source>
        <dbReference type="Proteomes" id="UP000034403"/>
    </source>
</evidence>
<name>A0A0G1X544_9BACT</name>
<evidence type="ECO:0000313" key="7">
    <source>
        <dbReference type="EMBL" id="KKU89550.1"/>
    </source>
</evidence>
<evidence type="ECO:0000256" key="4">
    <source>
        <dbReference type="ARBA" id="ARBA00023163"/>
    </source>
</evidence>
<accession>A0A0G1X544</accession>
<organism evidence="7 8">
    <name type="scientific">Candidatus Yanofskybacteria bacterium GW2011_GWA1_48_10</name>
    <dbReference type="NCBI Taxonomy" id="1619022"/>
    <lineage>
        <taxon>Bacteria</taxon>
        <taxon>Candidatus Yanofskyibacteriota</taxon>
    </lineage>
</organism>
<dbReference type="AlphaFoldDB" id="A0A0G1X544"/>
<sequence>MGLSLRQSRLLDFIIREYVKRAEPIPSALVCRKSSGLHVSSATVRKEMNHLEDRGYLEQRHVSGGRVPTDKAYRYFVNNLLAPEKSLIEPREQRKIQTSLARADNNPQLLCKMIAQVLSDLSDNLVITGIEPSLQARPETGDFFKIGLTSLFEMPEFKQFDRMFQLTSFFEDFDNIFDSFARDLMGEFGRDVQAGRGWINIFIGRENPFGQVKDETMMVAKYPLPGRLRGSLALIGPTRMDYEKNIALIKYTVDSLGRM</sequence>
<dbReference type="InterPro" id="IPR002571">
    <property type="entry name" value="HrcA"/>
</dbReference>
<evidence type="ECO:0000256" key="2">
    <source>
        <dbReference type="ARBA" id="ARBA00023015"/>
    </source>
</evidence>
<dbReference type="InterPro" id="IPR036388">
    <property type="entry name" value="WH-like_DNA-bd_sf"/>
</dbReference>
<comment type="function">
    <text evidence="5">Negative regulator of class I heat shock genes (grpE-dnaK-dnaJ and groELS operons). Prevents heat-shock induction of these operons.</text>
</comment>
<dbReference type="InterPro" id="IPR029016">
    <property type="entry name" value="GAF-like_dom_sf"/>
</dbReference>
<dbReference type="Gene3D" id="1.10.10.10">
    <property type="entry name" value="Winged helix-like DNA-binding domain superfamily/Winged helix DNA-binding domain"/>
    <property type="match status" value="1"/>
</dbReference>
<dbReference type="EMBL" id="LCPC01000009">
    <property type="protein sequence ID" value="KKU89550.1"/>
    <property type="molecule type" value="Genomic_DNA"/>
</dbReference>
<keyword evidence="3 5" id="KW-0346">Stress response</keyword>
<comment type="caution">
    <text evidence="7">The sequence shown here is derived from an EMBL/GenBank/DDBJ whole genome shotgun (WGS) entry which is preliminary data.</text>
</comment>
<dbReference type="Pfam" id="PF01628">
    <property type="entry name" value="HrcA"/>
    <property type="match status" value="1"/>
</dbReference>
<protein>
    <recommendedName>
        <fullName evidence="5">Heat-inducible transcription repressor HrcA</fullName>
    </recommendedName>
</protein>
<dbReference type="SUPFAM" id="SSF55781">
    <property type="entry name" value="GAF domain-like"/>
    <property type="match status" value="1"/>
</dbReference>
<reference evidence="7 8" key="1">
    <citation type="journal article" date="2015" name="Nature">
        <title>rRNA introns, odd ribosomes, and small enigmatic genomes across a large radiation of phyla.</title>
        <authorList>
            <person name="Brown C.T."/>
            <person name="Hug L.A."/>
            <person name="Thomas B.C."/>
            <person name="Sharon I."/>
            <person name="Castelle C.J."/>
            <person name="Singh A."/>
            <person name="Wilkins M.J."/>
            <person name="Williams K.H."/>
            <person name="Banfield J.F."/>
        </authorList>
    </citation>
    <scope>NUCLEOTIDE SEQUENCE [LARGE SCALE GENOMIC DNA]</scope>
</reference>
<keyword evidence="1 5" id="KW-0678">Repressor</keyword>
<dbReference type="Gene3D" id="3.30.450.40">
    <property type="match status" value="1"/>
</dbReference>
<evidence type="ECO:0000256" key="3">
    <source>
        <dbReference type="ARBA" id="ARBA00023016"/>
    </source>
</evidence>
<dbReference type="GO" id="GO:0003677">
    <property type="term" value="F:DNA binding"/>
    <property type="evidence" value="ECO:0007669"/>
    <property type="project" value="InterPro"/>
</dbReference>
<feature type="domain" description="Heat-inducible transcription repressor HrcA C-terminal" evidence="6">
    <location>
        <begin position="112"/>
        <end position="246"/>
    </location>
</feature>
<evidence type="ECO:0000256" key="5">
    <source>
        <dbReference type="HAMAP-Rule" id="MF_00081"/>
    </source>
</evidence>
<dbReference type="SUPFAM" id="SSF46785">
    <property type="entry name" value="Winged helix' DNA-binding domain"/>
    <property type="match status" value="1"/>
</dbReference>
<dbReference type="PATRIC" id="fig|1619022.3.peg.256"/>
<dbReference type="PANTHER" id="PTHR34824">
    <property type="entry name" value="HEAT-INDUCIBLE TRANSCRIPTION REPRESSOR HRCA"/>
    <property type="match status" value="1"/>
</dbReference>
<dbReference type="InterPro" id="IPR036390">
    <property type="entry name" value="WH_DNA-bd_sf"/>
</dbReference>
<evidence type="ECO:0000256" key="1">
    <source>
        <dbReference type="ARBA" id="ARBA00022491"/>
    </source>
</evidence>
<dbReference type="InterPro" id="IPR021153">
    <property type="entry name" value="HrcA_C"/>
</dbReference>
<dbReference type="PANTHER" id="PTHR34824:SF1">
    <property type="entry name" value="HEAT-INDUCIBLE TRANSCRIPTION REPRESSOR HRCA"/>
    <property type="match status" value="1"/>
</dbReference>
<gene>
    <name evidence="5" type="primary">hrcA</name>
    <name evidence="7" type="ORF">UY20_C0009G0016</name>
</gene>